<dbReference type="InterPro" id="IPR011990">
    <property type="entry name" value="TPR-like_helical_dom_sf"/>
</dbReference>
<dbReference type="Pfam" id="PF14559">
    <property type="entry name" value="TPR_19"/>
    <property type="match status" value="1"/>
</dbReference>
<reference evidence="3 4" key="1">
    <citation type="submission" date="2024-02" db="EMBL/GenBank/DDBJ databases">
        <title>A novel Wenzhouxiangellaceae bacterium, isolated from coastal sediments.</title>
        <authorList>
            <person name="Du Z.-J."/>
            <person name="Ye Y.-Q."/>
            <person name="Zhang X.-Y."/>
        </authorList>
    </citation>
    <scope>NUCLEOTIDE SEQUENCE [LARGE SCALE GENOMIC DNA]</scope>
    <source>
        <strain evidence="3 4">CH-27</strain>
    </source>
</reference>
<accession>A0AAW9RHG8</accession>
<dbReference type="InterPro" id="IPR019734">
    <property type="entry name" value="TPR_rpt"/>
</dbReference>
<keyword evidence="1" id="KW-0808">Transferase</keyword>
<comment type="caution">
    <text evidence="3">The sequence shown here is derived from an EMBL/GenBank/DDBJ whole genome shotgun (WGS) entry which is preliminary data.</text>
</comment>
<evidence type="ECO:0000313" key="3">
    <source>
        <dbReference type="EMBL" id="MEJ8569738.1"/>
    </source>
</evidence>
<dbReference type="AlphaFoldDB" id="A0AAW9RHG8"/>
<dbReference type="InterPro" id="IPR027417">
    <property type="entry name" value="P-loop_NTPase"/>
</dbReference>
<organism evidence="3 4">
    <name type="scientific">Elongatibacter sediminis</name>
    <dbReference type="NCBI Taxonomy" id="3119006"/>
    <lineage>
        <taxon>Bacteria</taxon>
        <taxon>Pseudomonadati</taxon>
        <taxon>Pseudomonadota</taxon>
        <taxon>Gammaproteobacteria</taxon>
        <taxon>Chromatiales</taxon>
        <taxon>Wenzhouxiangellaceae</taxon>
        <taxon>Elongatibacter</taxon>
    </lineage>
</organism>
<dbReference type="PROSITE" id="PS50005">
    <property type="entry name" value="TPR"/>
    <property type="match status" value="1"/>
</dbReference>
<evidence type="ECO:0000256" key="2">
    <source>
        <dbReference type="PROSITE-ProRule" id="PRU00339"/>
    </source>
</evidence>
<dbReference type="SUPFAM" id="SSF48452">
    <property type="entry name" value="TPR-like"/>
    <property type="match status" value="1"/>
</dbReference>
<dbReference type="PANTHER" id="PTHR12788">
    <property type="entry name" value="PROTEIN-TYROSINE SULFOTRANSFERASE 2"/>
    <property type="match status" value="1"/>
</dbReference>
<dbReference type="EMBL" id="JAZHOG010000018">
    <property type="protein sequence ID" value="MEJ8569738.1"/>
    <property type="molecule type" value="Genomic_DNA"/>
</dbReference>
<gene>
    <name evidence="3" type="ORF">V3330_19070</name>
</gene>
<name>A0AAW9RHG8_9GAMM</name>
<keyword evidence="2" id="KW-0802">TPR repeat</keyword>
<dbReference type="PANTHER" id="PTHR12788:SF10">
    <property type="entry name" value="PROTEIN-TYROSINE SULFOTRANSFERASE"/>
    <property type="match status" value="1"/>
</dbReference>
<dbReference type="SUPFAM" id="SSF52540">
    <property type="entry name" value="P-loop containing nucleoside triphosphate hydrolases"/>
    <property type="match status" value="1"/>
</dbReference>
<dbReference type="Proteomes" id="UP001359886">
    <property type="component" value="Unassembled WGS sequence"/>
</dbReference>
<dbReference type="Gene3D" id="3.40.50.300">
    <property type="entry name" value="P-loop containing nucleotide triphosphate hydrolases"/>
    <property type="match status" value="1"/>
</dbReference>
<dbReference type="InterPro" id="IPR026634">
    <property type="entry name" value="TPST-like"/>
</dbReference>
<proteinExistence type="predicted"/>
<protein>
    <submittedName>
        <fullName evidence="3">Sulfotransferase</fullName>
    </submittedName>
</protein>
<dbReference type="GO" id="GO:0008476">
    <property type="term" value="F:protein-tyrosine sulfotransferase activity"/>
    <property type="evidence" value="ECO:0007669"/>
    <property type="project" value="InterPro"/>
</dbReference>
<keyword evidence="4" id="KW-1185">Reference proteome</keyword>
<dbReference type="RefSeq" id="WP_354697065.1">
    <property type="nucleotide sequence ID" value="NZ_JAZHOG010000018.1"/>
</dbReference>
<dbReference type="Gene3D" id="1.25.40.10">
    <property type="entry name" value="Tetratricopeptide repeat domain"/>
    <property type="match status" value="1"/>
</dbReference>
<dbReference type="Pfam" id="PF13469">
    <property type="entry name" value="Sulfotransfer_3"/>
    <property type="match status" value="1"/>
</dbReference>
<dbReference type="Pfam" id="PF13432">
    <property type="entry name" value="TPR_16"/>
    <property type="match status" value="1"/>
</dbReference>
<evidence type="ECO:0000256" key="1">
    <source>
        <dbReference type="ARBA" id="ARBA00022679"/>
    </source>
</evidence>
<feature type="repeat" description="TPR" evidence="2">
    <location>
        <begin position="142"/>
        <end position="175"/>
    </location>
</feature>
<sequence length="505" mass="56753">MNASEWRSLLAAGRQAMDDGHADTAVARFEQALALAPGRREIRYWLGNALRLAGRAQAAEQQFRDLLVEHPGDADTHFALAFLLREQGRGGDAALLLTDLARHDDAAPELLLKITGFLRDSNRFEEAIATLRLVMRQAPGDPSLAFRLARLHQATGRFDKALEAVRDALTGDPSLGGAWLSLAHLQRFEDPDHADLRRLRAAVDAPAGREAAMCIAFALGKAHDDLGDWRQAWDWYRRGNRLRHAEQAWDRDACARERQSARTQACPVPPFPAHSGRHPVYIVGMLRSGTTLLERLLDRHPRITARGELNFLAHQARAAKGSVPDPGALHAAGDLLWTQLRQDGDENLHYIDKNPLNFRFLGFLAAALPEARIIHVRRDGRDACLSCYFQLFQHPEAGFANDLDDLVDYHHGYRQLMDHWESVLGARILNVDYEKLAENTAPSLRRILEFLGLDWDDAMDADDQTSRPIRTASTWQARQPVHRASIGRWRNYRAFAPEFFDALAG</sequence>
<evidence type="ECO:0000313" key="4">
    <source>
        <dbReference type="Proteomes" id="UP001359886"/>
    </source>
</evidence>